<dbReference type="EMBL" id="BAABFO010000011">
    <property type="protein sequence ID" value="GAA4334232.1"/>
    <property type="molecule type" value="Genomic_DNA"/>
</dbReference>
<organism evidence="5 6">
    <name type="scientific">Pigmentiphaga soli</name>
    <dbReference type="NCBI Taxonomy" id="1007095"/>
    <lineage>
        <taxon>Bacteria</taxon>
        <taxon>Pseudomonadati</taxon>
        <taxon>Pseudomonadota</taxon>
        <taxon>Betaproteobacteria</taxon>
        <taxon>Burkholderiales</taxon>
        <taxon>Alcaligenaceae</taxon>
        <taxon>Pigmentiphaga</taxon>
    </lineage>
</organism>
<feature type="domain" description="Fumarylacetoacetase-like C-terminal" evidence="4">
    <location>
        <begin position="76"/>
        <end position="280"/>
    </location>
</feature>
<dbReference type="PANTHER" id="PTHR42796:SF4">
    <property type="entry name" value="FUMARYLACETOACETATE HYDROLASE DOMAIN-CONTAINING PROTEIN 2A"/>
    <property type="match status" value="1"/>
</dbReference>
<comment type="caution">
    <text evidence="5">The sequence shown here is derived from an EMBL/GenBank/DDBJ whole genome shotgun (WGS) entry which is preliminary data.</text>
</comment>
<dbReference type="InterPro" id="IPR036663">
    <property type="entry name" value="Fumarylacetoacetase_C_sf"/>
</dbReference>
<dbReference type="InterPro" id="IPR051121">
    <property type="entry name" value="FAH"/>
</dbReference>
<name>A0ABP8H528_9BURK</name>
<proteinExistence type="inferred from homology"/>
<dbReference type="Pfam" id="PF01557">
    <property type="entry name" value="FAA_hydrolase"/>
    <property type="match status" value="1"/>
</dbReference>
<sequence>MKLVTFQPRRGGAPSFGVARDDGIVDLGADWPDVGGVRGLIERNLLAEAAARAKDRPASHALADVTLLPPIPVPGKILCVGRNYMDHVAELGDKPRGHPSIFIRLTNTLVGHEGQLVRPKVSDNFDFEGELLLVIGKHGRHIKPEDALDHIAGYACFNDASVRNYQFEHCLIVGKNFHATGGFGPWIVTADEVGDPRELTLETRLNGQRVQHSTVDKLIWDIPTLINYLSTITPLEPGDVIATGTPEGVGYSRKPQLWMKPGDTIEVDISRIGVLRHTIVDEAA</sequence>
<evidence type="ECO:0000313" key="6">
    <source>
        <dbReference type="Proteomes" id="UP001501671"/>
    </source>
</evidence>
<accession>A0ABP8H528</accession>
<gene>
    <name evidence="5" type="ORF">GCM10023144_26270</name>
</gene>
<protein>
    <submittedName>
        <fullName evidence="5">Fumarylacetoacetate hydrolase family protein</fullName>
    </submittedName>
</protein>
<keyword evidence="3" id="KW-0479">Metal-binding</keyword>
<evidence type="ECO:0000256" key="1">
    <source>
        <dbReference type="ARBA" id="ARBA00001946"/>
    </source>
</evidence>
<dbReference type="InterPro" id="IPR011234">
    <property type="entry name" value="Fumarylacetoacetase-like_C"/>
</dbReference>
<evidence type="ECO:0000256" key="2">
    <source>
        <dbReference type="ARBA" id="ARBA00010211"/>
    </source>
</evidence>
<evidence type="ECO:0000313" key="5">
    <source>
        <dbReference type="EMBL" id="GAA4334232.1"/>
    </source>
</evidence>
<dbReference type="GO" id="GO:0016787">
    <property type="term" value="F:hydrolase activity"/>
    <property type="evidence" value="ECO:0007669"/>
    <property type="project" value="UniProtKB-KW"/>
</dbReference>
<evidence type="ECO:0000256" key="3">
    <source>
        <dbReference type="ARBA" id="ARBA00022723"/>
    </source>
</evidence>
<dbReference type="Gene3D" id="3.90.850.10">
    <property type="entry name" value="Fumarylacetoacetase-like, C-terminal domain"/>
    <property type="match status" value="1"/>
</dbReference>
<dbReference type="PANTHER" id="PTHR42796">
    <property type="entry name" value="FUMARYLACETOACETATE HYDROLASE DOMAIN-CONTAINING PROTEIN 2A-RELATED"/>
    <property type="match status" value="1"/>
</dbReference>
<comment type="similarity">
    <text evidence="2">Belongs to the FAH family.</text>
</comment>
<dbReference type="SUPFAM" id="SSF56529">
    <property type="entry name" value="FAH"/>
    <property type="match status" value="1"/>
</dbReference>
<dbReference type="Proteomes" id="UP001501671">
    <property type="component" value="Unassembled WGS sequence"/>
</dbReference>
<keyword evidence="5" id="KW-0378">Hydrolase</keyword>
<comment type="cofactor">
    <cofactor evidence="1">
        <name>Mg(2+)</name>
        <dbReference type="ChEBI" id="CHEBI:18420"/>
    </cofactor>
</comment>
<evidence type="ECO:0000259" key="4">
    <source>
        <dbReference type="Pfam" id="PF01557"/>
    </source>
</evidence>
<dbReference type="RefSeq" id="WP_345250138.1">
    <property type="nucleotide sequence ID" value="NZ_BAABFO010000011.1"/>
</dbReference>
<keyword evidence="6" id="KW-1185">Reference proteome</keyword>
<reference evidence="6" key="1">
    <citation type="journal article" date="2019" name="Int. J. Syst. Evol. Microbiol.">
        <title>The Global Catalogue of Microorganisms (GCM) 10K type strain sequencing project: providing services to taxonomists for standard genome sequencing and annotation.</title>
        <authorList>
            <consortium name="The Broad Institute Genomics Platform"/>
            <consortium name="The Broad Institute Genome Sequencing Center for Infectious Disease"/>
            <person name="Wu L."/>
            <person name="Ma J."/>
        </authorList>
    </citation>
    <scope>NUCLEOTIDE SEQUENCE [LARGE SCALE GENOMIC DNA]</scope>
    <source>
        <strain evidence="6">JCM 17666</strain>
    </source>
</reference>